<feature type="chain" id="PRO_5044991727" description="Phospholipase A1" evidence="18">
    <location>
        <begin position="24"/>
        <end position="342"/>
    </location>
</feature>
<dbReference type="InterPro" id="IPR036541">
    <property type="entry name" value="PLipase_A1_sf"/>
</dbReference>
<feature type="signal peptide" evidence="18">
    <location>
        <begin position="1"/>
        <end position="23"/>
    </location>
</feature>
<keyword evidence="8" id="KW-1134">Transmembrane beta strand</keyword>
<dbReference type="Pfam" id="PF02253">
    <property type="entry name" value="PLA1"/>
    <property type="match status" value="1"/>
</dbReference>
<dbReference type="PRINTS" id="PR01486">
    <property type="entry name" value="PHPHLIPASEA1"/>
</dbReference>
<evidence type="ECO:0000256" key="4">
    <source>
        <dbReference type="ARBA" id="ARBA00011702"/>
    </source>
</evidence>
<sequence>MRSRFTLTWLSLLTSSFTATLSAAETAAPDEIDLIKQCILNEVIGGDQNRTIAELKTYCAQMDAAKNLSQLDKRMARERVGEHNRNVLTPHQRNYILPVSYVSHPNSRPFDGLQNDANAGEPLDNFEVKYQLSLKVPLYTGFSDKDQAVYMGFTLQSFWQFYNKDISSPFRETNYEPELFWINFLDDENVLWGDEMAFVLGISHQSNGRSQPNSRSWNRIYANFLWENRGFVFSFKPWYRLPEDRKLDPLEAKGDDNPDIHKYMGYFEFSGAYRVEEHEFSFMWRNNLNSDNRGAIQLDWSFPIWGKLRGYAQYFNGYGESMIDYNADIERFGVGILLTDLL</sequence>
<evidence type="ECO:0000256" key="9">
    <source>
        <dbReference type="ARBA" id="ARBA00022692"/>
    </source>
</evidence>
<evidence type="ECO:0000256" key="5">
    <source>
        <dbReference type="ARBA" id="ARBA00013179"/>
    </source>
</evidence>
<reference evidence="20" key="1">
    <citation type="journal article" date="2019" name="Int. J. Syst. Evol. Microbiol.">
        <title>The Global Catalogue of Microorganisms (GCM) 10K type strain sequencing project: providing services to taxonomists for standard genome sequencing and annotation.</title>
        <authorList>
            <consortium name="The Broad Institute Genomics Platform"/>
            <consortium name="The Broad Institute Genome Sequencing Center for Infectious Disease"/>
            <person name="Wu L."/>
            <person name="Ma J."/>
        </authorList>
    </citation>
    <scope>NUCLEOTIDE SEQUENCE [LARGE SCALE GENOMIC DNA]</scope>
    <source>
        <strain evidence="20">KCTC 42730</strain>
    </source>
</reference>
<comment type="caution">
    <text evidence="19">The sequence shown here is derived from an EMBL/GenBank/DDBJ whole genome shotgun (WGS) entry which is preliminary data.</text>
</comment>
<comment type="subcellular location">
    <subcellularLocation>
        <location evidence="18">Cell outer membrane</location>
        <topology evidence="18">Multi-pass membrane protein</topology>
    </subcellularLocation>
    <text evidence="18">One of the very few enzymes located there.</text>
</comment>
<evidence type="ECO:0000313" key="19">
    <source>
        <dbReference type="EMBL" id="MFC3032940.1"/>
    </source>
</evidence>
<dbReference type="SUPFAM" id="SSF56931">
    <property type="entry name" value="Outer membrane phospholipase A (OMPLA)"/>
    <property type="match status" value="1"/>
</dbReference>
<keyword evidence="9" id="KW-0812">Transmembrane</keyword>
<keyword evidence="20" id="KW-1185">Reference proteome</keyword>
<gene>
    <name evidence="19" type="ORF">ACFOEE_10445</name>
</gene>
<dbReference type="EC" id="3.1.1.4" evidence="6 18"/>
<dbReference type="PANTHER" id="PTHR40457">
    <property type="entry name" value="PHOSPHOLIPASE A1"/>
    <property type="match status" value="1"/>
</dbReference>
<comment type="catalytic activity">
    <reaction evidence="2 18">
        <text>a 1,2-diacyl-sn-glycero-3-phosphocholine + H2O = a 1-acyl-sn-glycero-3-phosphocholine + a fatty acid + H(+)</text>
        <dbReference type="Rhea" id="RHEA:15801"/>
        <dbReference type="ChEBI" id="CHEBI:15377"/>
        <dbReference type="ChEBI" id="CHEBI:15378"/>
        <dbReference type="ChEBI" id="CHEBI:28868"/>
        <dbReference type="ChEBI" id="CHEBI:57643"/>
        <dbReference type="ChEBI" id="CHEBI:58168"/>
        <dbReference type="EC" id="3.1.1.4"/>
    </reaction>
</comment>
<evidence type="ECO:0000256" key="15">
    <source>
        <dbReference type="ARBA" id="ARBA00023098"/>
    </source>
</evidence>
<evidence type="ECO:0000313" key="20">
    <source>
        <dbReference type="Proteomes" id="UP001595453"/>
    </source>
</evidence>
<comment type="subunit">
    <text evidence="4 18">Homodimer; dimerization is reversible, and the dimeric form is the active one.</text>
</comment>
<comment type="catalytic activity">
    <reaction evidence="1 18">
        <text>a 1,2-diacyl-sn-glycero-3-phosphocholine + H2O = a 2-acyl-sn-glycero-3-phosphocholine + a fatty acid + H(+)</text>
        <dbReference type="Rhea" id="RHEA:18689"/>
        <dbReference type="ChEBI" id="CHEBI:15377"/>
        <dbReference type="ChEBI" id="CHEBI:15378"/>
        <dbReference type="ChEBI" id="CHEBI:28868"/>
        <dbReference type="ChEBI" id="CHEBI:57643"/>
        <dbReference type="ChEBI" id="CHEBI:57875"/>
        <dbReference type="EC" id="3.1.1.32"/>
    </reaction>
</comment>
<dbReference type="CDD" id="cd00541">
    <property type="entry name" value="OMPLA"/>
    <property type="match status" value="1"/>
</dbReference>
<keyword evidence="10 18" id="KW-0479">Metal-binding</keyword>
<keyword evidence="14 18" id="KW-0442">Lipid degradation</keyword>
<keyword evidence="16" id="KW-0472">Membrane</keyword>
<evidence type="ECO:0000256" key="13">
    <source>
        <dbReference type="ARBA" id="ARBA00022837"/>
    </source>
</evidence>
<proteinExistence type="inferred from homology"/>
<keyword evidence="13 18" id="KW-0106">Calcium</keyword>
<dbReference type="RefSeq" id="WP_377123928.1">
    <property type="nucleotide sequence ID" value="NZ_JBHRSD010000017.1"/>
</dbReference>
<evidence type="ECO:0000256" key="17">
    <source>
        <dbReference type="ARBA" id="ARBA00023237"/>
    </source>
</evidence>
<name>A0ABV7CJW0_9GAMM</name>
<evidence type="ECO:0000256" key="2">
    <source>
        <dbReference type="ARBA" id="ARBA00001604"/>
    </source>
</evidence>
<evidence type="ECO:0000256" key="18">
    <source>
        <dbReference type="RuleBase" id="RU366027"/>
    </source>
</evidence>
<keyword evidence="17 18" id="KW-0998">Cell outer membrane</keyword>
<comment type="cofactor">
    <cofactor evidence="18">
        <name>Ca(2+)</name>
        <dbReference type="ChEBI" id="CHEBI:29108"/>
    </cofactor>
    <text evidence="18">Binds 1 Ca(2+) ion per monomer. In the dimeric form the Ca(2+) is bound by different amino acids with binding of each Ca(2+) shared with ligands coming from each monomer. The Ca(2+) ion may have a role in catalysis.</text>
</comment>
<dbReference type="EC" id="3.1.1.32" evidence="5 18"/>
<evidence type="ECO:0000256" key="8">
    <source>
        <dbReference type="ARBA" id="ARBA00022452"/>
    </source>
</evidence>
<evidence type="ECO:0000256" key="12">
    <source>
        <dbReference type="ARBA" id="ARBA00022801"/>
    </source>
</evidence>
<protein>
    <recommendedName>
        <fullName evidence="7 18">Phospholipase A1</fullName>
        <ecNumber evidence="5 18">3.1.1.32</ecNumber>
        <ecNumber evidence="6 18">3.1.1.4</ecNumber>
    </recommendedName>
    <alternativeName>
        <fullName evidence="18">Phosphatidylcholine 1-acylhydrolase</fullName>
    </alternativeName>
</protein>
<dbReference type="InterPro" id="IPR003187">
    <property type="entry name" value="PLipase_A1"/>
</dbReference>
<comment type="function">
    <text evidence="18">Hydrolysis of phosphatidylcholine with phospholipase A2 (EC 3.1.1.4) and phospholipase A1 (EC 3.1.1.32) activities.</text>
</comment>
<accession>A0ABV7CJW0</accession>
<dbReference type="Gene3D" id="2.40.230.10">
    <property type="entry name" value="Phospholipase A1"/>
    <property type="match status" value="1"/>
</dbReference>
<evidence type="ECO:0000256" key="14">
    <source>
        <dbReference type="ARBA" id="ARBA00022963"/>
    </source>
</evidence>
<evidence type="ECO:0000256" key="16">
    <source>
        <dbReference type="ARBA" id="ARBA00023136"/>
    </source>
</evidence>
<evidence type="ECO:0000256" key="6">
    <source>
        <dbReference type="ARBA" id="ARBA00013278"/>
    </source>
</evidence>
<keyword evidence="15 18" id="KW-0443">Lipid metabolism</keyword>
<organism evidence="19 20">
    <name type="scientific">Pseudoalteromonas fenneropenaei</name>
    <dbReference type="NCBI Taxonomy" id="1737459"/>
    <lineage>
        <taxon>Bacteria</taxon>
        <taxon>Pseudomonadati</taxon>
        <taxon>Pseudomonadota</taxon>
        <taxon>Gammaproteobacteria</taxon>
        <taxon>Alteromonadales</taxon>
        <taxon>Pseudoalteromonadaceae</taxon>
        <taxon>Pseudoalteromonas</taxon>
    </lineage>
</organism>
<keyword evidence="12 18" id="KW-0378">Hydrolase</keyword>
<evidence type="ECO:0000256" key="11">
    <source>
        <dbReference type="ARBA" id="ARBA00022729"/>
    </source>
</evidence>
<evidence type="ECO:0000256" key="3">
    <source>
        <dbReference type="ARBA" id="ARBA00010525"/>
    </source>
</evidence>
<evidence type="ECO:0000256" key="1">
    <source>
        <dbReference type="ARBA" id="ARBA00000111"/>
    </source>
</evidence>
<evidence type="ECO:0000256" key="10">
    <source>
        <dbReference type="ARBA" id="ARBA00022723"/>
    </source>
</evidence>
<evidence type="ECO:0000256" key="7">
    <source>
        <dbReference type="ARBA" id="ARBA00021726"/>
    </source>
</evidence>
<keyword evidence="11 18" id="KW-0732">Signal</keyword>
<dbReference type="PANTHER" id="PTHR40457:SF1">
    <property type="entry name" value="PHOSPHOLIPASE A1"/>
    <property type="match status" value="1"/>
</dbReference>
<dbReference type="EMBL" id="JBHRSD010000017">
    <property type="protein sequence ID" value="MFC3032940.1"/>
    <property type="molecule type" value="Genomic_DNA"/>
</dbReference>
<dbReference type="Proteomes" id="UP001595453">
    <property type="component" value="Unassembled WGS sequence"/>
</dbReference>
<comment type="similarity">
    <text evidence="3 18">Belongs to the phospholipase A1 family.</text>
</comment>